<gene>
    <name evidence="1" type="ORF">K3G42_029069</name>
</gene>
<keyword evidence="2" id="KW-1185">Reference proteome</keyword>
<dbReference type="EMBL" id="CM037620">
    <property type="protein sequence ID" value="KAH7995880.1"/>
    <property type="molecule type" value="Genomic_DNA"/>
</dbReference>
<proteinExistence type="predicted"/>
<sequence length="70" mass="7995">MSLMMACWKQSEFNDAACTKEIQAFLDCSSKAEAGRKEKLLEGSLDQSGNLDTKQVNRLLNRFPNISRYY</sequence>
<accession>A0ACB8ET99</accession>
<protein>
    <submittedName>
        <fullName evidence="1">Uncharacterized protein</fullName>
    </submittedName>
</protein>
<comment type="caution">
    <text evidence="1">The sequence shown here is derived from an EMBL/GenBank/DDBJ whole genome shotgun (WGS) entry which is preliminary data.</text>
</comment>
<evidence type="ECO:0000313" key="1">
    <source>
        <dbReference type="EMBL" id="KAH7995880.1"/>
    </source>
</evidence>
<evidence type="ECO:0000313" key="2">
    <source>
        <dbReference type="Proteomes" id="UP000827872"/>
    </source>
</evidence>
<name>A0ACB8ET99_9SAUR</name>
<dbReference type="Proteomes" id="UP000827872">
    <property type="component" value="Linkage Group LG07"/>
</dbReference>
<reference evidence="1" key="1">
    <citation type="submission" date="2021-08" db="EMBL/GenBank/DDBJ databases">
        <title>The first chromosome-level gecko genome reveals the dynamic sex chromosomes of Neotropical dwarf geckos (Sphaerodactylidae: Sphaerodactylus).</title>
        <authorList>
            <person name="Pinto B.J."/>
            <person name="Keating S.E."/>
            <person name="Gamble T."/>
        </authorList>
    </citation>
    <scope>NUCLEOTIDE SEQUENCE</scope>
    <source>
        <strain evidence="1">TG3544</strain>
    </source>
</reference>
<organism evidence="1 2">
    <name type="scientific">Sphaerodactylus townsendi</name>
    <dbReference type="NCBI Taxonomy" id="933632"/>
    <lineage>
        <taxon>Eukaryota</taxon>
        <taxon>Metazoa</taxon>
        <taxon>Chordata</taxon>
        <taxon>Craniata</taxon>
        <taxon>Vertebrata</taxon>
        <taxon>Euteleostomi</taxon>
        <taxon>Lepidosauria</taxon>
        <taxon>Squamata</taxon>
        <taxon>Bifurcata</taxon>
        <taxon>Gekkota</taxon>
        <taxon>Sphaerodactylidae</taxon>
        <taxon>Sphaerodactylus</taxon>
    </lineage>
</organism>